<proteinExistence type="predicted"/>
<dbReference type="EMBL" id="MT143630">
    <property type="protein sequence ID" value="QJA99133.1"/>
    <property type="molecule type" value="Genomic_DNA"/>
</dbReference>
<gene>
    <name evidence="1" type="ORF">MM171A01309_0020</name>
    <name evidence="2" type="ORF">MM171B00234_0013</name>
</gene>
<dbReference type="EMBL" id="MT143884">
    <property type="protein sequence ID" value="QJB04512.1"/>
    <property type="molecule type" value="Genomic_DNA"/>
</dbReference>
<evidence type="ECO:0000313" key="2">
    <source>
        <dbReference type="EMBL" id="QJB04512.1"/>
    </source>
</evidence>
<sequence>MMKEKKRYIVYYSEWASPGWYDTVHEFEAEPEPKAIIKALMEVVPLYYVNPDLKIREIGNSWTGKELMKLAGLEVRNGEVVEKEGS</sequence>
<evidence type="ECO:0000313" key="1">
    <source>
        <dbReference type="EMBL" id="QJA99133.1"/>
    </source>
</evidence>
<accession>A0A6M3LWF9</accession>
<protein>
    <submittedName>
        <fullName evidence="1">Uncharacterized protein</fullName>
    </submittedName>
</protein>
<dbReference type="AlphaFoldDB" id="A0A6M3LWF9"/>
<name>A0A6M3LWF9_9ZZZZ</name>
<reference evidence="1" key="1">
    <citation type="submission" date="2020-03" db="EMBL/GenBank/DDBJ databases">
        <title>The deep terrestrial virosphere.</title>
        <authorList>
            <person name="Holmfeldt K."/>
            <person name="Nilsson E."/>
            <person name="Simone D."/>
            <person name="Lopez-Fernandez M."/>
            <person name="Wu X."/>
            <person name="de Brujin I."/>
            <person name="Lundin D."/>
            <person name="Andersson A."/>
            <person name="Bertilsson S."/>
            <person name="Dopson M."/>
        </authorList>
    </citation>
    <scope>NUCLEOTIDE SEQUENCE</scope>
    <source>
        <strain evidence="1">MM171A01309</strain>
        <strain evidence="2">MM171B00234</strain>
    </source>
</reference>
<organism evidence="1">
    <name type="scientific">viral metagenome</name>
    <dbReference type="NCBI Taxonomy" id="1070528"/>
    <lineage>
        <taxon>unclassified sequences</taxon>
        <taxon>metagenomes</taxon>
        <taxon>organismal metagenomes</taxon>
    </lineage>
</organism>